<feature type="transmembrane region" description="Helical" evidence="7">
    <location>
        <begin position="167"/>
        <end position="188"/>
    </location>
</feature>
<name>A0A1M6SWL9_9GAMM</name>
<dbReference type="SUPFAM" id="SSF52540">
    <property type="entry name" value="P-loop containing nucleoside triphosphate hydrolases"/>
    <property type="match status" value="1"/>
</dbReference>
<dbReference type="InterPro" id="IPR003593">
    <property type="entry name" value="AAA+_ATPase"/>
</dbReference>
<dbReference type="SMART" id="SM00382">
    <property type="entry name" value="AAA"/>
    <property type="match status" value="1"/>
</dbReference>
<gene>
    <name evidence="10" type="ORF">SAMN05216369_2293</name>
</gene>
<dbReference type="AlphaFoldDB" id="A0A1M6SWL9"/>
<dbReference type="EMBL" id="FRAQ01000001">
    <property type="protein sequence ID" value="SHK49076.1"/>
    <property type="molecule type" value="Genomic_DNA"/>
</dbReference>
<dbReference type="GO" id="GO:0016887">
    <property type="term" value="F:ATP hydrolysis activity"/>
    <property type="evidence" value="ECO:0007669"/>
    <property type="project" value="InterPro"/>
</dbReference>
<dbReference type="GO" id="GO:0034040">
    <property type="term" value="F:ATPase-coupled lipid transmembrane transporter activity"/>
    <property type="evidence" value="ECO:0007669"/>
    <property type="project" value="TreeGrafter"/>
</dbReference>
<keyword evidence="4 10" id="KW-0067">ATP-binding</keyword>
<dbReference type="InterPro" id="IPR017871">
    <property type="entry name" value="ABC_transporter-like_CS"/>
</dbReference>
<sequence length="538" mass="57844">MSELKPWLKLIYARPGRLFVGALLMLATLLSGLGLLALSGWFITETALVGILLAASLPATINLYVPGGGIRFFAVSRTVSRYVERLYNHDTVLRLLTDIRVALFRKLASAGRGQRRELTGAQWLSRLTNDVDALDTLYLRLIAPAALAAFVSLLVFVLTAVLFDIQIAAGIGLILGAAFLLATMATYVRTVKITSLQSDQQESLRTAVIEHLEGFAELTAAGRTGKHGAWLLRQAQRSSSEQVKADSRIGWHQAGSNLLINLSAAFALWAGFELFRSGIISGPVLVLLPIALLGLAEVYSMLPDAFGKLGATQASAARLNRDCREADSQGVSEAINLPAESALMVKDIAVKYPDHAPLITHFDLNVKTGERVGILGHSGSGKSSLADAFSGLLIPSNGACASLPCAYLTQKTVLFEDTLRANLLLGSPHASEAELWRILEMVDLAERFISEPDQLDTWLGSSGSRLSGGEARRVALARVLLSPAPLLILDEPFTGVDTATREKITRQIDAWLEGRTVISLAHGPDALPGTDRVVQLRS</sequence>
<dbReference type="GO" id="GO:0005886">
    <property type="term" value="C:plasma membrane"/>
    <property type="evidence" value="ECO:0007669"/>
    <property type="project" value="UniProtKB-SubCell"/>
</dbReference>
<keyword evidence="5 7" id="KW-1133">Transmembrane helix</keyword>
<dbReference type="PROSITE" id="PS00211">
    <property type="entry name" value="ABC_TRANSPORTER_1"/>
    <property type="match status" value="1"/>
</dbReference>
<evidence type="ECO:0000313" key="10">
    <source>
        <dbReference type="EMBL" id="SHK49076.1"/>
    </source>
</evidence>
<evidence type="ECO:0000256" key="4">
    <source>
        <dbReference type="ARBA" id="ARBA00022840"/>
    </source>
</evidence>
<dbReference type="PANTHER" id="PTHR24221">
    <property type="entry name" value="ATP-BINDING CASSETTE SUB-FAMILY B"/>
    <property type="match status" value="1"/>
</dbReference>
<evidence type="ECO:0000256" key="5">
    <source>
        <dbReference type="ARBA" id="ARBA00022989"/>
    </source>
</evidence>
<dbReference type="InterPro" id="IPR039421">
    <property type="entry name" value="Type_1_exporter"/>
</dbReference>
<dbReference type="InterPro" id="IPR003439">
    <property type="entry name" value="ABC_transporter-like_ATP-bd"/>
</dbReference>
<organism evidence="10 11">
    <name type="scientific">Marinobacter antarcticus</name>
    <dbReference type="NCBI Taxonomy" id="564117"/>
    <lineage>
        <taxon>Bacteria</taxon>
        <taxon>Pseudomonadati</taxon>
        <taxon>Pseudomonadota</taxon>
        <taxon>Gammaproteobacteria</taxon>
        <taxon>Pseudomonadales</taxon>
        <taxon>Marinobacteraceae</taxon>
        <taxon>Marinobacter</taxon>
    </lineage>
</organism>
<feature type="transmembrane region" description="Helical" evidence="7">
    <location>
        <begin position="47"/>
        <end position="65"/>
    </location>
</feature>
<evidence type="ECO:0000256" key="1">
    <source>
        <dbReference type="ARBA" id="ARBA00004651"/>
    </source>
</evidence>
<dbReference type="OrthoDB" id="9802264at2"/>
<proteinExistence type="predicted"/>
<dbReference type="GO" id="GO:0140359">
    <property type="term" value="F:ABC-type transporter activity"/>
    <property type="evidence" value="ECO:0007669"/>
    <property type="project" value="InterPro"/>
</dbReference>
<feature type="transmembrane region" description="Helical" evidence="7">
    <location>
        <begin position="137"/>
        <end position="161"/>
    </location>
</feature>
<keyword evidence="3" id="KW-0547">Nucleotide-binding</keyword>
<dbReference type="Gene3D" id="3.40.50.300">
    <property type="entry name" value="P-loop containing nucleotide triphosphate hydrolases"/>
    <property type="match status" value="1"/>
</dbReference>
<evidence type="ECO:0000256" key="7">
    <source>
        <dbReference type="SAM" id="Phobius"/>
    </source>
</evidence>
<dbReference type="SUPFAM" id="SSF90123">
    <property type="entry name" value="ABC transporter transmembrane region"/>
    <property type="match status" value="1"/>
</dbReference>
<dbReference type="Gene3D" id="1.20.1560.10">
    <property type="entry name" value="ABC transporter type 1, transmembrane domain"/>
    <property type="match status" value="1"/>
</dbReference>
<keyword evidence="2 7" id="KW-0812">Transmembrane</keyword>
<evidence type="ECO:0000259" key="8">
    <source>
        <dbReference type="PROSITE" id="PS50893"/>
    </source>
</evidence>
<dbReference type="GO" id="GO:0034775">
    <property type="term" value="P:glutathione transmembrane transport"/>
    <property type="evidence" value="ECO:0007669"/>
    <property type="project" value="InterPro"/>
</dbReference>
<dbReference type="InterPro" id="IPR036640">
    <property type="entry name" value="ABC1_TM_sf"/>
</dbReference>
<dbReference type="STRING" id="564117.SAMN05216369_2293"/>
<evidence type="ECO:0000259" key="9">
    <source>
        <dbReference type="PROSITE" id="PS50929"/>
    </source>
</evidence>
<evidence type="ECO:0000313" key="11">
    <source>
        <dbReference type="Proteomes" id="UP000184497"/>
    </source>
</evidence>
<protein>
    <submittedName>
        <fullName evidence="10">ATP-binding cassette, subfamily C, CydC</fullName>
    </submittedName>
</protein>
<dbReference type="RefSeq" id="WP_072797501.1">
    <property type="nucleotide sequence ID" value="NZ_FRAQ01000001.1"/>
</dbReference>
<evidence type="ECO:0000256" key="3">
    <source>
        <dbReference type="ARBA" id="ARBA00022741"/>
    </source>
</evidence>
<evidence type="ECO:0000256" key="6">
    <source>
        <dbReference type="ARBA" id="ARBA00023136"/>
    </source>
</evidence>
<feature type="domain" description="ABC transporter" evidence="8">
    <location>
        <begin position="343"/>
        <end position="538"/>
    </location>
</feature>
<dbReference type="PROSITE" id="PS50893">
    <property type="entry name" value="ABC_TRANSPORTER_2"/>
    <property type="match status" value="1"/>
</dbReference>
<dbReference type="InterPro" id="IPR011527">
    <property type="entry name" value="ABC1_TM_dom"/>
</dbReference>
<feature type="transmembrane region" description="Helical" evidence="7">
    <location>
        <begin position="278"/>
        <end position="299"/>
    </location>
</feature>
<keyword evidence="6 7" id="KW-0472">Membrane</keyword>
<accession>A0A1M6SWL9</accession>
<dbReference type="Proteomes" id="UP000184497">
    <property type="component" value="Unassembled WGS sequence"/>
</dbReference>
<feature type="transmembrane region" description="Helical" evidence="7">
    <location>
        <begin position="20"/>
        <end position="41"/>
    </location>
</feature>
<feature type="domain" description="ABC transmembrane type-1" evidence="9">
    <location>
        <begin position="19"/>
        <end position="311"/>
    </location>
</feature>
<dbReference type="PANTHER" id="PTHR24221:SF653">
    <property type="entry name" value="TRANSPORT ATP-BINDING PROTEIN CYDC"/>
    <property type="match status" value="1"/>
</dbReference>
<comment type="subcellular location">
    <subcellularLocation>
        <location evidence="1">Cell membrane</location>
        <topology evidence="1">Multi-pass membrane protein</topology>
    </subcellularLocation>
</comment>
<dbReference type="Pfam" id="PF00005">
    <property type="entry name" value="ABC_tran"/>
    <property type="match status" value="1"/>
</dbReference>
<dbReference type="InterPro" id="IPR027417">
    <property type="entry name" value="P-loop_NTPase"/>
</dbReference>
<reference evidence="11" key="1">
    <citation type="submission" date="2016-11" db="EMBL/GenBank/DDBJ databases">
        <authorList>
            <person name="Varghese N."/>
            <person name="Submissions S."/>
        </authorList>
    </citation>
    <scope>NUCLEOTIDE SEQUENCE [LARGE SCALE GENOMIC DNA]</scope>
    <source>
        <strain evidence="11">CGMCC 1.10835</strain>
    </source>
</reference>
<dbReference type="PROSITE" id="PS50929">
    <property type="entry name" value="ABC_TM1F"/>
    <property type="match status" value="1"/>
</dbReference>
<dbReference type="InterPro" id="IPR014223">
    <property type="entry name" value="ABC_CydC/D"/>
</dbReference>
<dbReference type="Pfam" id="PF00664">
    <property type="entry name" value="ABC_membrane"/>
    <property type="match status" value="1"/>
</dbReference>
<keyword evidence="11" id="KW-1185">Reference proteome</keyword>
<dbReference type="GO" id="GO:0005524">
    <property type="term" value="F:ATP binding"/>
    <property type="evidence" value="ECO:0007669"/>
    <property type="project" value="UniProtKB-KW"/>
</dbReference>
<dbReference type="NCBIfam" id="TIGR02868">
    <property type="entry name" value="CydC"/>
    <property type="match status" value="1"/>
</dbReference>
<dbReference type="GO" id="GO:0045454">
    <property type="term" value="P:cell redox homeostasis"/>
    <property type="evidence" value="ECO:0007669"/>
    <property type="project" value="InterPro"/>
</dbReference>
<evidence type="ECO:0000256" key="2">
    <source>
        <dbReference type="ARBA" id="ARBA00022692"/>
    </source>
</evidence>